<dbReference type="GO" id="GO:0019136">
    <property type="term" value="F:deoxynucleoside kinase activity"/>
    <property type="evidence" value="ECO:0007669"/>
    <property type="project" value="TreeGrafter"/>
</dbReference>
<proteinExistence type="predicted"/>
<keyword evidence="2" id="KW-0418">Kinase</keyword>
<dbReference type="SUPFAM" id="SSF52540">
    <property type="entry name" value="P-loop containing nucleoside triphosphate hydrolases"/>
    <property type="match status" value="1"/>
</dbReference>
<dbReference type="InterPro" id="IPR027417">
    <property type="entry name" value="P-loop_NTPase"/>
</dbReference>
<accession>A0A481Z7J1</accession>
<dbReference type="EMBL" id="MK500509">
    <property type="protein sequence ID" value="QBK91070.1"/>
    <property type="molecule type" value="Genomic_DNA"/>
</dbReference>
<dbReference type="PANTHER" id="PTHR10513">
    <property type="entry name" value="DEOXYNUCLEOSIDE KINASE"/>
    <property type="match status" value="1"/>
</dbReference>
<evidence type="ECO:0000259" key="1">
    <source>
        <dbReference type="Pfam" id="PF01712"/>
    </source>
</evidence>
<name>A0A481Z7J1_9VIRU</name>
<dbReference type="InterPro" id="IPR031314">
    <property type="entry name" value="DNK_dom"/>
</dbReference>
<dbReference type="InterPro" id="IPR050566">
    <property type="entry name" value="Deoxyribonucleoside_kinase"/>
</dbReference>
<gene>
    <name evidence="2" type="ORF">LCPAC202_00440</name>
</gene>
<dbReference type="Pfam" id="PF01712">
    <property type="entry name" value="dNK"/>
    <property type="match status" value="1"/>
</dbReference>
<evidence type="ECO:0000313" key="2">
    <source>
        <dbReference type="EMBL" id="QBK91070.1"/>
    </source>
</evidence>
<protein>
    <submittedName>
        <fullName evidence="2">Deoxynucleoside kinase</fullName>
    </submittedName>
</protein>
<organism evidence="2">
    <name type="scientific">Pithovirus LCPAC202</name>
    <dbReference type="NCBI Taxonomy" id="2506592"/>
    <lineage>
        <taxon>Viruses</taxon>
        <taxon>Pithoviruses</taxon>
    </lineage>
</organism>
<keyword evidence="2" id="KW-0808">Transferase</keyword>
<dbReference type="PANTHER" id="PTHR10513:SF35">
    <property type="entry name" value="DEOXYADENOSINE KINASE"/>
    <property type="match status" value="1"/>
</dbReference>
<reference evidence="2" key="1">
    <citation type="journal article" date="2019" name="MBio">
        <title>Virus Genomes from Deep Sea Sediments Expand the Ocean Megavirome and Support Independent Origins of Viral Gigantism.</title>
        <authorList>
            <person name="Backstrom D."/>
            <person name="Yutin N."/>
            <person name="Jorgensen S.L."/>
            <person name="Dharamshi J."/>
            <person name="Homa F."/>
            <person name="Zaremba-Niedwiedzka K."/>
            <person name="Spang A."/>
            <person name="Wolf Y.I."/>
            <person name="Koonin E.V."/>
            <person name="Ettema T.J."/>
        </authorList>
    </citation>
    <scope>NUCLEOTIDE SEQUENCE</scope>
</reference>
<sequence>MTERLSNGDSYKTVEENEIMYQFKVGLTNGKNHSMSYKLKYDIPLGDDPKWMTGLKGTFVRMSNKARKWACLRGHVITIEGLIGAGKSTLGRTLVAYLNGIGLKAKFYSEFVHQPLLKQYIGDMEKYGYGFQIIMVKERLRIYKIASEAAKKGIIAIVDRCMLGDIAFAKMLYDQGIIKEDEWKVYLSLIKREKIIEPSLTVYLNCSAEEAYRRMVSRSNDAEVGGYTLEYFQRLEKSYEQIIYGVKPPLRRIDWETPRKTHFNESSHGPIHYLSDSECEKVLLEIRNYLINPI</sequence>
<feature type="domain" description="Deoxynucleoside kinase" evidence="1">
    <location>
        <begin position="77"/>
        <end position="246"/>
    </location>
</feature>
<dbReference type="Gene3D" id="3.40.50.300">
    <property type="entry name" value="P-loop containing nucleotide triphosphate hydrolases"/>
    <property type="match status" value="1"/>
</dbReference>